<dbReference type="Gene3D" id="3.40.640.10">
    <property type="entry name" value="Type I PLP-dependent aspartate aminotransferase-like (Major domain)"/>
    <property type="match status" value="1"/>
</dbReference>
<comment type="catalytic activity">
    <reaction evidence="11">
        <text>L-histidinol phosphate + 2-oxoglutarate = 3-(imidazol-4-yl)-2-oxopropyl phosphate + L-glutamate</text>
        <dbReference type="Rhea" id="RHEA:23744"/>
        <dbReference type="ChEBI" id="CHEBI:16810"/>
        <dbReference type="ChEBI" id="CHEBI:29985"/>
        <dbReference type="ChEBI" id="CHEBI:57766"/>
        <dbReference type="ChEBI" id="CHEBI:57980"/>
        <dbReference type="EC" id="2.6.1.9"/>
    </reaction>
</comment>
<proteinExistence type="inferred from homology"/>
<evidence type="ECO:0000256" key="12">
    <source>
        <dbReference type="SAM" id="MobiDB-lite"/>
    </source>
</evidence>
<feature type="compositionally biased region" description="Low complexity" evidence="12">
    <location>
        <begin position="1"/>
        <end position="26"/>
    </location>
</feature>
<keyword evidence="7" id="KW-0808">Transferase</keyword>
<dbReference type="InterPro" id="IPR004839">
    <property type="entry name" value="Aminotransferase_I/II_large"/>
</dbReference>
<comment type="similarity">
    <text evidence="3">Belongs to the class-II pyridoxal-phosphate-dependent aminotransferase family.</text>
</comment>
<sequence>MAATTSSSSASAPPPSSSSASSSPKAKPMPPQFSLDKAIRSNILALLPYRCARDDYSEGILLDANENALGHALPPAATLAPFDDLDLHRYPSPTHYDVKQRLCQLRNVPSVDHFFLGVGSDEVIDLLYRITCVPGKDRVLVCPPTYGMYGVCAQINDVEVVKVNLDVEGGAFRPKVDEINRTLSEAASTPNPIKLVFLCSPGNPTGTLISLDDIRAVLSNPDYQGLVVVDEAYIDFAGEDKSAVRLLVEEGWSNLVVMQTLSKGFGLAAIRLGIAISSPEIIQVLNNIKAPYNISTPTASLALRALSPTGLSLFRRNIQTLLENRQFLLTELPKLDGIVGILGANEANFVLAQVGNSRTRVPDNVKAKRAYTHMAEEDKVVVRFRGTEYGCEGALRITVGTREECERVLEKLRLVLRDDE</sequence>
<accession>A0A9P6W0K9</accession>
<dbReference type="GO" id="GO:0004400">
    <property type="term" value="F:histidinol-phosphate transaminase activity"/>
    <property type="evidence" value="ECO:0007669"/>
    <property type="project" value="UniProtKB-EC"/>
</dbReference>
<evidence type="ECO:0000313" key="15">
    <source>
        <dbReference type="Proteomes" id="UP000777482"/>
    </source>
</evidence>
<keyword evidence="15" id="KW-1185">Reference proteome</keyword>
<evidence type="ECO:0000256" key="2">
    <source>
        <dbReference type="ARBA" id="ARBA00005011"/>
    </source>
</evidence>
<dbReference type="InterPro" id="IPR015421">
    <property type="entry name" value="PyrdxlP-dep_Trfase_major"/>
</dbReference>
<comment type="pathway">
    <text evidence="2">Amino-acid biosynthesis; L-histidine biosynthesis; L-histidine from 5-phospho-alpha-D-ribose 1-diphosphate: step 7/9.</text>
</comment>
<evidence type="ECO:0000256" key="3">
    <source>
        <dbReference type="ARBA" id="ARBA00008392"/>
    </source>
</evidence>
<dbReference type="SUPFAM" id="SSF53383">
    <property type="entry name" value="PLP-dependent transferases"/>
    <property type="match status" value="1"/>
</dbReference>
<dbReference type="InterPro" id="IPR001917">
    <property type="entry name" value="Aminotrans_II_pyridoxalP_BS"/>
</dbReference>
<evidence type="ECO:0000256" key="8">
    <source>
        <dbReference type="ARBA" id="ARBA00022898"/>
    </source>
</evidence>
<dbReference type="GO" id="GO:0030170">
    <property type="term" value="F:pyridoxal phosphate binding"/>
    <property type="evidence" value="ECO:0007669"/>
    <property type="project" value="InterPro"/>
</dbReference>
<dbReference type="PROSITE" id="PS00599">
    <property type="entry name" value="AA_TRANSFER_CLASS_2"/>
    <property type="match status" value="1"/>
</dbReference>
<dbReference type="OrthoDB" id="2015537at2759"/>
<keyword evidence="9" id="KW-0368">Histidine biosynthesis</keyword>
<dbReference type="GO" id="GO:0000105">
    <property type="term" value="P:L-histidine biosynthetic process"/>
    <property type="evidence" value="ECO:0007669"/>
    <property type="project" value="UniProtKB-KW"/>
</dbReference>
<dbReference type="NCBIfam" id="TIGR01141">
    <property type="entry name" value="hisC"/>
    <property type="match status" value="1"/>
</dbReference>
<dbReference type="InterPro" id="IPR015422">
    <property type="entry name" value="PyrdxlP-dep_Trfase_small"/>
</dbReference>
<dbReference type="EC" id="2.6.1.9" evidence="4"/>
<dbReference type="Pfam" id="PF00155">
    <property type="entry name" value="Aminotran_1_2"/>
    <property type="match status" value="1"/>
</dbReference>
<evidence type="ECO:0000256" key="11">
    <source>
        <dbReference type="ARBA" id="ARBA00047481"/>
    </source>
</evidence>
<evidence type="ECO:0000256" key="6">
    <source>
        <dbReference type="ARBA" id="ARBA00022605"/>
    </source>
</evidence>
<keyword evidence="6" id="KW-0028">Amino-acid biosynthesis</keyword>
<protein>
    <recommendedName>
        <fullName evidence="4">histidinol-phosphate transaminase</fullName>
        <ecNumber evidence="4">2.6.1.9</ecNumber>
    </recommendedName>
    <alternativeName>
        <fullName evidence="10">Imidazole acetol-phosphate transaminase</fullName>
    </alternativeName>
</protein>
<feature type="domain" description="Aminotransferase class I/classII large" evidence="13">
    <location>
        <begin position="59"/>
        <end position="412"/>
    </location>
</feature>
<evidence type="ECO:0000256" key="10">
    <source>
        <dbReference type="ARBA" id="ARBA00030262"/>
    </source>
</evidence>
<reference evidence="14 15" key="1">
    <citation type="submission" date="2020-11" db="EMBL/GenBank/DDBJ databases">
        <title>Kefir isolates.</title>
        <authorList>
            <person name="Marcisauskas S."/>
            <person name="Kim Y."/>
            <person name="Blasche S."/>
        </authorList>
    </citation>
    <scope>NUCLEOTIDE SEQUENCE [LARGE SCALE GENOMIC DNA]</scope>
    <source>
        <strain evidence="14 15">KR</strain>
    </source>
</reference>
<dbReference type="Proteomes" id="UP000777482">
    <property type="component" value="Unassembled WGS sequence"/>
</dbReference>
<feature type="region of interest" description="Disordered" evidence="12">
    <location>
        <begin position="1"/>
        <end position="32"/>
    </location>
</feature>
<dbReference type="AlphaFoldDB" id="A0A9P6W0K9"/>
<comment type="cofactor">
    <cofactor evidence="1">
        <name>pyridoxal 5'-phosphate</name>
        <dbReference type="ChEBI" id="CHEBI:597326"/>
    </cofactor>
</comment>
<name>A0A9P6W0K9_RHOMI</name>
<gene>
    <name evidence="14" type="primary">HIS5</name>
    <name evidence="14" type="ORF">C6P46_004054</name>
</gene>
<comment type="caution">
    <text evidence="14">The sequence shown here is derived from an EMBL/GenBank/DDBJ whole genome shotgun (WGS) entry which is preliminary data.</text>
</comment>
<dbReference type="HAMAP" id="MF_01023">
    <property type="entry name" value="HisC_aminotrans_2"/>
    <property type="match status" value="1"/>
</dbReference>
<dbReference type="CDD" id="cd00609">
    <property type="entry name" value="AAT_like"/>
    <property type="match status" value="1"/>
</dbReference>
<evidence type="ECO:0000256" key="7">
    <source>
        <dbReference type="ARBA" id="ARBA00022679"/>
    </source>
</evidence>
<dbReference type="Gene3D" id="3.90.1150.10">
    <property type="entry name" value="Aspartate Aminotransferase, domain 1"/>
    <property type="match status" value="1"/>
</dbReference>
<evidence type="ECO:0000256" key="5">
    <source>
        <dbReference type="ARBA" id="ARBA00022576"/>
    </source>
</evidence>
<organism evidence="14 15">
    <name type="scientific">Rhodotorula mucilaginosa</name>
    <name type="common">Yeast</name>
    <name type="synonym">Rhodotorula rubra</name>
    <dbReference type="NCBI Taxonomy" id="5537"/>
    <lineage>
        <taxon>Eukaryota</taxon>
        <taxon>Fungi</taxon>
        <taxon>Dikarya</taxon>
        <taxon>Basidiomycota</taxon>
        <taxon>Pucciniomycotina</taxon>
        <taxon>Microbotryomycetes</taxon>
        <taxon>Sporidiobolales</taxon>
        <taxon>Sporidiobolaceae</taxon>
        <taxon>Rhodotorula</taxon>
    </lineage>
</organism>
<evidence type="ECO:0000259" key="13">
    <source>
        <dbReference type="Pfam" id="PF00155"/>
    </source>
</evidence>
<dbReference type="InterPro" id="IPR015424">
    <property type="entry name" value="PyrdxlP-dep_Trfase"/>
</dbReference>
<evidence type="ECO:0000256" key="9">
    <source>
        <dbReference type="ARBA" id="ARBA00023102"/>
    </source>
</evidence>
<evidence type="ECO:0000313" key="14">
    <source>
        <dbReference type="EMBL" id="KAG0661283.1"/>
    </source>
</evidence>
<keyword evidence="5" id="KW-0032">Aminotransferase</keyword>
<dbReference type="PANTHER" id="PTHR42885:SF2">
    <property type="entry name" value="HISTIDINOL-PHOSPHATE AMINOTRANSFERASE"/>
    <property type="match status" value="1"/>
</dbReference>
<evidence type="ECO:0000256" key="4">
    <source>
        <dbReference type="ARBA" id="ARBA00012748"/>
    </source>
</evidence>
<keyword evidence="8" id="KW-0663">Pyridoxal phosphate</keyword>
<dbReference type="EMBL" id="PUHQ01000036">
    <property type="protein sequence ID" value="KAG0661283.1"/>
    <property type="molecule type" value="Genomic_DNA"/>
</dbReference>
<dbReference type="InterPro" id="IPR005861">
    <property type="entry name" value="HisP_aminotrans"/>
</dbReference>
<dbReference type="PANTHER" id="PTHR42885">
    <property type="entry name" value="HISTIDINOL-PHOSPHATE AMINOTRANSFERASE-RELATED"/>
    <property type="match status" value="1"/>
</dbReference>
<evidence type="ECO:0000256" key="1">
    <source>
        <dbReference type="ARBA" id="ARBA00001933"/>
    </source>
</evidence>